<dbReference type="OrthoDB" id="5428055at2759"/>
<reference evidence="2" key="1">
    <citation type="submission" date="2022-10" db="EMBL/GenBank/DDBJ databases">
        <title>Tapping the CABI collections for fungal endophytes: first genome assemblies for Collariella, Neodidymelliopsis, Ascochyta clinopodiicola, Didymella pomorum, Didymosphaeria variabile, Neocosmospora piperis and Neocucurbitaria cava.</title>
        <authorList>
            <person name="Hill R."/>
        </authorList>
    </citation>
    <scope>NUCLEOTIDE SEQUENCE</scope>
    <source>
        <strain evidence="2">IMI 356815</strain>
    </source>
</reference>
<dbReference type="GeneID" id="80909848"/>
<keyword evidence="1" id="KW-1133">Transmembrane helix</keyword>
<name>A0A9W8XN04_9PLEO</name>
<dbReference type="Proteomes" id="UP001140513">
    <property type="component" value="Unassembled WGS sequence"/>
</dbReference>
<accession>A0A9W8XN04</accession>
<sequence length="430" mass="48774">MSLKSPYHDWIKSLVDAGYGNLRVLEESLMQNSKHVDATCTVLTLTKDGALEARRAATDEDFILPSECKSNRAFVIEGLSRDMVEKVGSAFEIEPEFFGSHLRATTWNYYDGRSNAIPLPSIRKQSNFWTLEYWECVQLTGRHHLGVILVDSPLPKLIRFAYDNFEDSQECPWVPYQGGPLDFANLETRKDFLQRHPKSVKESLISRLNFPKRALPAPIGASTTAAILQQIVLSNWALTLRFLRRDFDSVNLSDLANDSVDTSQTESTLQNLGSCRNLLERCSVITRRNLAHLKIAPKENISRSIQDANTTCDLLHLDWLFTSDEIQHCINETDQFINIRLASFSVLDSKRTAMLSYSSNQISKLGQLLILFFTPAAFAYGVLSMGGDFLPGNKKFWIFWAVAIPLSTITNMIFYLWRNHTYRSHGMGVS</sequence>
<evidence type="ECO:0000313" key="3">
    <source>
        <dbReference type="Proteomes" id="UP001140513"/>
    </source>
</evidence>
<evidence type="ECO:0000256" key="1">
    <source>
        <dbReference type="SAM" id="Phobius"/>
    </source>
</evidence>
<comment type="caution">
    <text evidence="2">The sequence shown here is derived from an EMBL/GenBank/DDBJ whole genome shotgun (WGS) entry which is preliminary data.</text>
</comment>
<feature type="transmembrane region" description="Helical" evidence="1">
    <location>
        <begin position="397"/>
        <end position="417"/>
    </location>
</feature>
<proteinExistence type="predicted"/>
<dbReference type="RefSeq" id="XP_056072355.1">
    <property type="nucleotide sequence ID" value="XM_056215088.1"/>
</dbReference>
<feature type="transmembrane region" description="Helical" evidence="1">
    <location>
        <begin position="365"/>
        <end position="385"/>
    </location>
</feature>
<keyword evidence="1" id="KW-0812">Transmembrane</keyword>
<dbReference type="AlphaFoldDB" id="A0A9W8XN04"/>
<dbReference type="EMBL" id="JAPEUX010000004">
    <property type="protein sequence ID" value="KAJ4354581.1"/>
    <property type="molecule type" value="Genomic_DNA"/>
</dbReference>
<organism evidence="2 3">
    <name type="scientific">Didymosphaeria variabile</name>
    <dbReference type="NCBI Taxonomy" id="1932322"/>
    <lineage>
        <taxon>Eukaryota</taxon>
        <taxon>Fungi</taxon>
        <taxon>Dikarya</taxon>
        <taxon>Ascomycota</taxon>
        <taxon>Pezizomycotina</taxon>
        <taxon>Dothideomycetes</taxon>
        <taxon>Pleosporomycetidae</taxon>
        <taxon>Pleosporales</taxon>
        <taxon>Massarineae</taxon>
        <taxon>Didymosphaeriaceae</taxon>
        <taxon>Didymosphaeria</taxon>
    </lineage>
</organism>
<keyword evidence="3" id="KW-1185">Reference proteome</keyword>
<protein>
    <recommendedName>
        <fullName evidence="4">Cora-domain-containing protein</fullName>
    </recommendedName>
</protein>
<keyword evidence="1" id="KW-0472">Membrane</keyword>
<gene>
    <name evidence="2" type="ORF">N0V89_006318</name>
</gene>
<evidence type="ECO:0008006" key="4">
    <source>
        <dbReference type="Google" id="ProtNLM"/>
    </source>
</evidence>
<evidence type="ECO:0000313" key="2">
    <source>
        <dbReference type="EMBL" id="KAJ4354581.1"/>
    </source>
</evidence>